<protein>
    <submittedName>
        <fullName evidence="2">MmyB family DNA-binding protein</fullName>
    </submittedName>
</protein>
<keyword evidence="2" id="KW-0238">DNA-binding</keyword>
<feature type="region of interest" description="Disordered" evidence="1">
    <location>
        <begin position="1"/>
        <end position="33"/>
    </location>
</feature>
<dbReference type="Proteomes" id="UP000014139">
    <property type="component" value="Unassembled WGS sequence"/>
</dbReference>
<accession>R1HPZ2</accession>
<dbReference type="EMBL" id="AOUO01000386">
    <property type="protein sequence ID" value="EOD65590.1"/>
    <property type="molecule type" value="Genomic_DNA"/>
</dbReference>
<proteinExistence type="predicted"/>
<dbReference type="InterPro" id="IPR010982">
    <property type="entry name" value="Lambda_DNA-bd_dom_sf"/>
</dbReference>
<feature type="region of interest" description="Disordered" evidence="1">
    <location>
        <begin position="57"/>
        <end position="87"/>
    </location>
</feature>
<dbReference type="Gene3D" id="1.10.260.40">
    <property type="entry name" value="lambda repressor-like DNA-binding domains"/>
    <property type="match status" value="1"/>
</dbReference>
<evidence type="ECO:0000256" key="1">
    <source>
        <dbReference type="SAM" id="MobiDB-lite"/>
    </source>
</evidence>
<evidence type="ECO:0000313" key="2">
    <source>
        <dbReference type="EMBL" id="EOD65590.1"/>
    </source>
</evidence>
<name>R1HPZ2_9PSEU</name>
<dbReference type="AlphaFoldDB" id="R1HPZ2"/>
<organism evidence="2 3">
    <name type="scientific">Amycolatopsis vancoresmycina DSM 44592</name>
    <dbReference type="NCBI Taxonomy" id="1292037"/>
    <lineage>
        <taxon>Bacteria</taxon>
        <taxon>Bacillati</taxon>
        <taxon>Actinomycetota</taxon>
        <taxon>Actinomycetes</taxon>
        <taxon>Pseudonocardiales</taxon>
        <taxon>Pseudonocardiaceae</taxon>
        <taxon>Amycolatopsis</taxon>
    </lineage>
</organism>
<keyword evidence="3" id="KW-1185">Reference proteome</keyword>
<sequence length="87" mass="9321">MDRAELSGFLRSRRARLQPADVGLEPGPRRQAPGVRRTEVALLAGISIDYYVRLEQGAPRSPCSPASPSTTTSGSSRAAGRTPRSRS</sequence>
<dbReference type="GO" id="GO:0003677">
    <property type="term" value="F:DNA binding"/>
    <property type="evidence" value="ECO:0007669"/>
    <property type="project" value="UniProtKB-KW"/>
</dbReference>
<evidence type="ECO:0000313" key="3">
    <source>
        <dbReference type="Proteomes" id="UP000014139"/>
    </source>
</evidence>
<dbReference type="PANTHER" id="PTHR35010:SF2">
    <property type="entry name" value="BLL4672 PROTEIN"/>
    <property type="match status" value="1"/>
</dbReference>
<dbReference type="PANTHER" id="PTHR35010">
    <property type="entry name" value="BLL4672 PROTEIN-RELATED"/>
    <property type="match status" value="1"/>
</dbReference>
<gene>
    <name evidence="2" type="ORF">H480_25847</name>
</gene>
<comment type="caution">
    <text evidence="2">The sequence shown here is derived from an EMBL/GenBank/DDBJ whole genome shotgun (WGS) entry which is preliminary data.</text>
</comment>
<reference evidence="2 3" key="1">
    <citation type="submission" date="2013-02" db="EMBL/GenBank/DDBJ databases">
        <title>Draft genome sequence of Amycolatopsis vancoresmycina strain DSM 44592T.</title>
        <authorList>
            <person name="Kumar S."/>
            <person name="Kaur N."/>
            <person name="Kaur C."/>
            <person name="Raghava G.P.S."/>
            <person name="Mayilraj S."/>
        </authorList>
    </citation>
    <scope>NUCLEOTIDE SEQUENCE [LARGE SCALE GENOMIC DNA]</scope>
    <source>
        <strain evidence="2 3">DSM 44592</strain>
    </source>
</reference>